<dbReference type="EMBL" id="RBWX01000008">
    <property type="protein sequence ID" value="RKS88815.1"/>
    <property type="molecule type" value="Genomic_DNA"/>
</dbReference>
<accession>A0AAD1D2B3</accession>
<dbReference type="FunFam" id="3.40.309.10:FF:000009">
    <property type="entry name" value="Aldehyde dehydrogenase A"/>
    <property type="match status" value="1"/>
</dbReference>
<keyword evidence="9" id="KW-1185">Reference proteome</keyword>
<dbReference type="AlphaFoldDB" id="A0AAD1D2B3"/>
<dbReference type="PANTHER" id="PTHR11699">
    <property type="entry name" value="ALDEHYDE DEHYDROGENASE-RELATED"/>
    <property type="match status" value="1"/>
</dbReference>
<reference evidence="6 8" key="1">
    <citation type="submission" date="2018-06" db="EMBL/GenBank/DDBJ databases">
        <title>Complete Genome Sequence of the Microcystin-Degrading Bacterium Sphingosinicella microcystinivorans Strain B-9.</title>
        <authorList>
            <person name="Jin H."/>
            <person name="Nishizawa T."/>
            <person name="Guo Y."/>
            <person name="Nishizawa A."/>
            <person name="Park H."/>
            <person name="Kato H."/>
            <person name="Tsuji K."/>
            <person name="Harada K."/>
        </authorList>
    </citation>
    <scope>NUCLEOTIDE SEQUENCE [LARGE SCALE GENOMIC DNA]</scope>
    <source>
        <strain evidence="6 8">B9</strain>
    </source>
</reference>
<sequence length="469" mass="49353">MPQNYNFVIDGRSVEAGRHFDVINPADGTAFARCPAATTGDLDAAVAAARRAFPAWAATPDAERKAAVNAMADIIEANAAELAELVTLEQGKPLGGMGSQWEVGGAAAWTRYTASLDLPVETIQDDSAGKVTLHRKPIGVVGSITPWNFPVMIAIWHIMPAIRAGNTVVLKPSPYTPIATLRLAELLQAALPPGVLNAVAGEDEIGQAMSVHSGIDKIVFTGSTRTGKRVMASAADTLKRLTLELGGNDAAIVLPDTDLDAATEKLFWGAFINNGQTCAAIKRLYVHDSIYDEVCKRLVAYAANVKVGDGRNADSVLGTVQNRMQFDRVRMLVDAAVADGAQALCGGAPMEGEGLFYPVTILAEAKDGMAIVDEEQFGPALPVIRYSDVEDALVRANDNPSGLGGSVWSGDMETAAALASRLECGSAWINSHSMVRPDAPFGGVKQSGIGVEFGALGLAEFTTVQVIHQ</sequence>
<dbReference type="InterPro" id="IPR016163">
    <property type="entry name" value="Ald_DH_C"/>
</dbReference>
<evidence type="ECO:0000313" key="7">
    <source>
        <dbReference type="EMBL" id="RKS88815.1"/>
    </source>
</evidence>
<gene>
    <name evidence="7" type="ORF">DFR51_2026</name>
    <name evidence="6" type="ORF">SmB9_02290</name>
</gene>
<evidence type="ECO:0000313" key="8">
    <source>
        <dbReference type="Proteomes" id="UP000275727"/>
    </source>
</evidence>
<evidence type="ECO:0000256" key="2">
    <source>
        <dbReference type="ARBA" id="ARBA00023002"/>
    </source>
</evidence>
<dbReference type="EMBL" id="AP018711">
    <property type="protein sequence ID" value="BBE32571.1"/>
    <property type="molecule type" value="Genomic_DNA"/>
</dbReference>
<evidence type="ECO:0000256" key="1">
    <source>
        <dbReference type="ARBA" id="ARBA00009986"/>
    </source>
</evidence>
<dbReference type="CDD" id="cd07106">
    <property type="entry name" value="ALDH_AldA-AAD23400"/>
    <property type="match status" value="1"/>
</dbReference>
<dbReference type="InterPro" id="IPR044086">
    <property type="entry name" value="LUC3-like"/>
</dbReference>
<dbReference type="Proteomes" id="UP000276029">
    <property type="component" value="Unassembled WGS sequence"/>
</dbReference>
<dbReference type="InterPro" id="IPR016161">
    <property type="entry name" value="Ald_DH/histidinol_DH"/>
</dbReference>
<evidence type="ECO:0000313" key="6">
    <source>
        <dbReference type="EMBL" id="BBE32571.1"/>
    </source>
</evidence>
<proteinExistence type="inferred from homology"/>
<feature type="domain" description="Aldehyde dehydrogenase" evidence="5">
    <location>
        <begin position="17"/>
        <end position="466"/>
    </location>
</feature>
<dbReference type="RefSeq" id="WP_121050557.1">
    <property type="nucleotide sequence ID" value="NZ_AP018711.1"/>
</dbReference>
<comment type="similarity">
    <text evidence="1 4">Belongs to the aldehyde dehydrogenase family.</text>
</comment>
<evidence type="ECO:0000313" key="9">
    <source>
        <dbReference type="Proteomes" id="UP000276029"/>
    </source>
</evidence>
<dbReference type="Proteomes" id="UP000275727">
    <property type="component" value="Chromosome"/>
</dbReference>
<evidence type="ECO:0000259" key="5">
    <source>
        <dbReference type="Pfam" id="PF00171"/>
    </source>
</evidence>
<dbReference type="Gene3D" id="3.40.309.10">
    <property type="entry name" value="Aldehyde Dehydrogenase, Chain A, domain 2"/>
    <property type="match status" value="1"/>
</dbReference>
<dbReference type="InterPro" id="IPR029510">
    <property type="entry name" value="Ald_DH_CS_GLU"/>
</dbReference>
<dbReference type="Gene3D" id="3.40.605.10">
    <property type="entry name" value="Aldehyde Dehydrogenase, Chain A, domain 1"/>
    <property type="match status" value="1"/>
</dbReference>
<reference evidence="7 9" key="2">
    <citation type="submission" date="2018-10" db="EMBL/GenBank/DDBJ databases">
        <title>Genomic Encyclopedia of Type Strains, Phase IV (KMG-IV): sequencing the most valuable type-strain genomes for metagenomic binning, comparative biology and taxonomic classification.</title>
        <authorList>
            <person name="Goeker M."/>
        </authorList>
    </citation>
    <scope>NUCLEOTIDE SEQUENCE [LARGE SCALE GENOMIC DNA]</scope>
    <source>
        <strain evidence="7 9">DSM 19791</strain>
    </source>
</reference>
<organism evidence="6 8">
    <name type="scientific">Sphingosinicella microcystinivorans</name>
    <dbReference type="NCBI Taxonomy" id="335406"/>
    <lineage>
        <taxon>Bacteria</taxon>
        <taxon>Pseudomonadati</taxon>
        <taxon>Pseudomonadota</taxon>
        <taxon>Alphaproteobacteria</taxon>
        <taxon>Sphingomonadales</taxon>
        <taxon>Sphingosinicellaceae</taxon>
        <taxon>Sphingosinicella</taxon>
    </lineage>
</organism>
<dbReference type="PROSITE" id="PS00070">
    <property type="entry name" value="ALDEHYDE_DEHYDR_CYS"/>
    <property type="match status" value="1"/>
</dbReference>
<dbReference type="SUPFAM" id="SSF53720">
    <property type="entry name" value="ALDH-like"/>
    <property type="match status" value="1"/>
</dbReference>
<dbReference type="PROSITE" id="PS00687">
    <property type="entry name" value="ALDEHYDE_DEHYDR_GLU"/>
    <property type="match status" value="1"/>
</dbReference>
<dbReference type="FunFam" id="3.40.605.10:FF:000007">
    <property type="entry name" value="NAD/NADP-dependent betaine aldehyde dehydrogenase"/>
    <property type="match status" value="1"/>
</dbReference>
<dbReference type="InterPro" id="IPR016160">
    <property type="entry name" value="Ald_DH_CS_CYS"/>
</dbReference>
<dbReference type="Pfam" id="PF00171">
    <property type="entry name" value="Aldedh"/>
    <property type="match status" value="1"/>
</dbReference>
<protein>
    <submittedName>
        <fullName evidence="6 7">Aldehyde dehydrogenase</fullName>
    </submittedName>
</protein>
<name>A0AAD1D2B3_SPHMI</name>
<dbReference type="GO" id="GO:0016620">
    <property type="term" value="F:oxidoreductase activity, acting on the aldehyde or oxo group of donors, NAD or NADP as acceptor"/>
    <property type="evidence" value="ECO:0007669"/>
    <property type="project" value="InterPro"/>
</dbReference>
<evidence type="ECO:0000256" key="4">
    <source>
        <dbReference type="RuleBase" id="RU003345"/>
    </source>
</evidence>
<evidence type="ECO:0000256" key="3">
    <source>
        <dbReference type="PROSITE-ProRule" id="PRU10007"/>
    </source>
</evidence>
<feature type="active site" evidence="3">
    <location>
        <position position="244"/>
    </location>
</feature>
<keyword evidence="2 4" id="KW-0560">Oxidoreductase</keyword>
<dbReference type="InterPro" id="IPR015590">
    <property type="entry name" value="Aldehyde_DH_dom"/>
</dbReference>
<dbReference type="InterPro" id="IPR016162">
    <property type="entry name" value="Ald_DH_N"/>
</dbReference>
<dbReference type="KEGG" id="smic:SmB9_02290"/>